<evidence type="ECO:0008006" key="3">
    <source>
        <dbReference type="Google" id="ProtNLM"/>
    </source>
</evidence>
<sequence>MRLPTIRAIIDRRVLVNFRVQPDRLAALLPPPFEPQLVGGHGIAGICLIRLKHVRPQGLPAWVGVSSENAAHRIAVQWEDDGQVRTGVYIPRRDTDSRINAWLGGRAFPGQHHFSHFEVNEQFDADLGDKKPKDRVNVAMHSADNSASVLVEGTATDKLPDDSLFDSVEHVSQFFEAGSLGYSPAIKSGEYDGLELRTFNWHVQPLAVTRVESSLFDDRAQFPPGTATFDNALLMRGIDHQWHSRESICCEAISK</sequence>
<protein>
    <recommendedName>
        <fullName evidence="3">DUF2071 domain-containing protein</fullName>
    </recommendedName>
</protein>
<gene>
    <name evidence="1" type="ORF">HG15A2_49130</name>
</gene>
<dbReference type="InterPro" id="IPR023375">
    <property type="entry name" value="ADC_dom_sf"/>
</dbReference>
<proteinExistence type="predicted"/>
<dbReference type="InterPro" id="IPR018644">
    <property type="entry name" value="DUF2071"/>
</dbReference>
<dbReference type="Proteomes" id="UP000319852">
    <property type="component" value="Chromosome"/>
</dbReference>
<keyword evidence="2" id="KW-1185">Reference proteome</keyword>
<organism evidence="1 2">
    <name type="scientific">Adhaeretor mobilis</name>
    <dbReference type="NCBI Taxonomy" id="1930276"/>
    <lineage>
        <taxon>Bacteria</taxon>
        <taxon>Pseudomonadati</taxon>
        <taxon>Planctomycetota</taxon>
        <taxon>Planctomycetia</taxon>
        <taxon>Pirellulales</taxon>
        <taxon>Lacipirellulaceae</taxon>
        <taxon>Adhaeretor</taxon>
    </lineage>
</organism>
<dbReference type="AlphaFoldDB" id="A0A517N359"/>
<accession>A0A517N359</accession>
<dbReference type="KEGG" id="amob:HG15A2_49130"/>
<dbReference type="EMBL" id="CP036263">
    <property type="protein sequence ID" value="QDT01566.1"/>
    <property type="molecule type" value="Genomic_DNA"/>
</dbReference>
<dbReference type="RefSeq" id="WP_145063773.1">
    <property type="nucleotide sequence ID" value="NZ_CP036263.1"/>
</dbReference>
<dbReference type="SUPFAM" id="SSF160104">
    <property type="entry name" value="Acetoacetate decarboxylase-like"/>
    <property type="match status" value="1"/>
</dbReference>
<reference evidence="1 2" key="1">
    <citation type="submission" date="2019-02" db="EMBL/GenBank/DDBJ databases">
        <title>Deep-cultivation of Planctomycetes and their phenomic and genomic characterization uncovers novel biology.</title>
        <authorList>
            <person name="Wiegand S."/>
            <person name="Jogler M."/>
            <person name="Boedeker C."/>
            <person name="Pinto D."/>
            <person name="Vollmers J."/>
            <person name="Rivas-Marin E."/>
            <person name="Kohn T."/>
            <person name="Peeters S.H."/>
            <person name="Heuer A."/>
            <person name="Rast P."/>
            <person name="Oberbeckmann S."/>
            <person name="Bunk B."/>
            <person name="Jeske O."/>
            <person name="Meyerdierks A."/>
            <person name="Storesund J.E."/>
            <person name="Kallscheuer N."/>
            <person name="Luecker S."/>
            <person name="Lage O.M."/>
            <person name="Pohl T."/>
            <person name="Merkel B.J."/>
            <person name="Hornburger P."/>
            <person name="Mueller R.-W."/>
            <person name="Bruemmer F."/>
            <person name="Labrenz M."/>
            <person name="Spormann A.M."/>
            <person name="Op den Camp H."/>
            <person name="Overmann J."/>
            <person name="Amann R."/>
            <person name="Jetten M.S.M."/>
            <person name="Mascher T."/>
            <person name="Medema M.H."/>
            <person name="Devos D.P."/>
            <person name="Kaster A.-K."/>
            <person name="Ovreas L."/>
            <person name="Rohde M."/>
            <person name="Galperin M.Y."/>
            <person name="Jogler C."/>
        </authorList>
    </citation>
    <scope>NUCLEOTIDE SEQUENCE [LARGE SCALE GENOMIC DNA]</scope>
    <source>
        <strain evidence="1 2">HG15A2</strain>
    </source>
</reference>
<evidence type="ECO:0000313" key="1">
    <source>
        <dbReference type="EMBL" id="QDT01566.1"/>
    </source>
</evidence>
<dbReference type="OrthoDB" id="5492672at2"/>
<evidence type="ECO:0000313" key="2">
    <source>
        <dbReference type="Proteomes" id="UP000319852"/>
    </source>
</evidence>
<name>A0A517N359_9BACT</name>
<dbReference type="Pfam" id="PF09844">
    <property type="entry name" value="DUF2071"/>
    <property type="match status" value="1"/>
</dbReference>